<dbReference type="InterPro" id="IPR051531">
    <property type="entry name" value="N-acetyltransferase"/>
</dbReference>
<dbReference type="GO" id="GO:0016746">
    <property type="term" value="F:acyltransferase activity"/>
    <property type="evidence" value="ECO:0007669"/>
    <property type="project" value="UniProtKB-KW"/>
</dbReference>
<evidence type="ECO:0000313" key="2">
    <source>
        <dbReference type="EMBL" id="MFC4729917.1"/>
    </source>
</evidence>
<dbReference type="PANTHER" id="PTHR43792">
    <property type="entry name" value="GNAT FAMILY, PUTATIVE (AFU_ORTHOLOGUE AFUA_3G00765)-RELATED-RELATED"/>
    <property type="match status" value="1"/>
</dbReference>
<organism evidence="2 3">
    <name type="scientific">Coralloluteibacterium thermophilum</name>
    <dbReference type="NCBI Taxonomy" id="2707049"/>
    <lineage>
        <taxon>Bacteria</taxon>
        <taxon>Pseudomonadati</taxon>
        <taxon>Pseudomonadota</taxon>
        <taxon>Gammaproteobacteria</taxon>
        <taxon>Lysobacterales</taxon>
        <taxon>Lysobacteraceae</taxon>
        <taxon>Coralloluteibacterium</taxon>
    </lineage>
</organism>
<sequence length="170" mass="18972">MDILHTERLLLRRFTPHDARAYRPLVSDPRVLRHTGEAPIEDVESVRRLLLERPIRDYAVHGFGRLACIEKDSGHLIGFCGLKRLEDLGEIDIGYRFIPACWGKGYATEAATAVIRQHVDRFGPRRIVALVDPANAGSVRVLEKLGMAYERDVQPADAAAPLALYAGEFG</sequence>
<dbReference type="PANTHER" id="PTHR43792:SF1">
    <property type="entry name" value="N-ACETYLTRANSFERASE DOMAIN-CONTAINING PROTEIN"/>
    <property type="match status" value="1"/>
</dbReference>
<dbReference type="SUPFAM" id="SSF55729">
    <property type="entry name" value="Acyl-CoA N-acyltransferases (Nat)"/>
    <property type="match status" value="1"/>
</dbReference>
<comment type="caution">
    <text evidence="2">The sequence shown here is derived from an EMBL/GenBank/DDBJ whole genome shotgun (WGS) entry which is preliminary data.</text>
</comment>
<dbReference type="Pfam" id="PF13302">
    <property type="entry name" value="Acetyltransf_3"/>
    <property type="match status" value="1"/>
</dbReference>
<dbReference type="EMBL" id="JBHSGG010000071">
    <property type="protein sequence ID" value="MFC4729917.1"/>
    <property type="molecule type" value="Genomic_DNA"/>
</dbReference>
<dbReference type="EC" id="2.3.-.-" evidence="2"/>
<name>A0ABV9NNK5_9GAMM</name>
<proteinExistence type="predicted"/>
<dbReference type="InterPro" id="IPR016181">
    <property type="entry name" value="Acyl_CoA_acyltransferase"/>
</dbReference>
<dbReference type="PROSITE" id="PS51186">
    <property type="entry name" value="GNAT"/>
    <property type="match status" value="1"/>
</dbReference>
<keyword evidence="2" id="KW-0012">Acyltransferase</keyword>
<evidence type="ECO:0000313" key="3">
    <source>
        <dbReference type="Proteomes" id="UP001595892"/>
    </source>
</evidence>
<gene>
    <name evidence="2" type="ORF">ACFO3Q_17275</name>
</gene>
<dbReference type="RefSeq" id="WP_377006202.1">
    <property type="nucleotide sequence ID" value="NZ_JBHSGG010000071.1"/>
</dbReference>
<dbReference type="InterPro" id="IPR000182">
    <property type="entry name" value="GNAT_dom"/>
</dbReference>
<feature type="domain" description="N-acetyltransferase" evidence="1">
    <location>
        <begin position="9"/>
        <end position="167"/>
    </location>
</feature>
<dbReference type="Proteomes" id="UP001595892">
    <property type="component" value="Unassembled WGS sequence"/>
</dbReference>
<accession>A0ABV9NNK5</accession>
<keyword evidence="2" id="KW-0808">Transferase</keyword>
<reference evidence="3" key="1">
    <citation type="journal article" date="2019" name="Int. J. Syst. Evol. Microbiol.">
        <title>The Global Catalogue of Microorganisms (GCM) 10K type strain sequencing project: providing services to taxonomists for standard genome sequencing and annotation.</title>
        <authorList>
            <consortium name="The Broad Institute Genomics Platform"/>
            <consortium name="The Broad Institute Genome Sequencing Center for Infectious Disease"/>
            <person name="Wu L."/>
            <person name="Ma J."/>
        </authorList>
    </citation>
    <scope>NUCLEOTIDE SEQUENCE [LARGE SCALE GENOMIC DNA]</scope>
    <source>
        <strain evidence="3">CGMCC 1.13574</strain>
    </source>
</reference>
<protein>
    <submittedName>
        <fullName evidence="2">GNAT family N-acetyltransferase</fullName>
        <ecNumber evidence="2">2.3.-.-</ecNumber>
    </submittedName>
</protein>
<evidence type="ECO:0000259" key="1">
    <source>
        <dbReference type="PROSITE" id="PS51186"/>
    </source>
</evidence>
<dbReference type="Gene3D" id="3.40.630.30">
    <property type="match status" value="1"/>
</dbReference>
<keyword evidence="3" id="KW-1185">Reference proteome</keyword>